<evidence type="ECO:0000313" key="1">
    <source>
        <dbReference type="EMBL" id="MBA0807952.1"/>
    </source>
</evidence>
<sequence>MENEQRRGGAAEADGQRRRENHCYRECREGNGKCLTDSKS</sequence>
<comment type="caution">
    <text evidence="1">The sequence shown here is derived from an EMBL/GenBank/DDBJ whole genome shotgun (WGS) entry which is preliminary data.</text>
</comment>
<dbReference type="Proteomes" id="UP000593560">
    <property type="component" value="Unassembled WGS sequence"/>
</dbReference>
<accession>A0A7J9HDW2</accession>
<reference evidence="1 2" key="1">
    <citation type="journal article" date="2019" name="Genome Biol. Evol.">
        <title>Insights into the evolution of the New World diploid cottons (Gossypium, subgenus Houzingenia) based on genome sequencing.</title>
        <authorList>
            <person name="Grover C.E."/>
            <person name="Arick M.A. 2nd"/>
            <person name="Thrash A."/>
            <person name="Conover J.L."/>
            <person name="Sanders W.S."/>
            <person name="Peterson D.G."/>
            <person name="Frelichowski J.E."/>
            <person name="Scheffler J.A."/>
            <person name="Scheffler B.E."/>
            <person name="Wendel J.F."/>
        </authorList>
    </citation>
    <scope>NUCLEOTIDE SEQUENCE [LARGE SCALE GENOMIC DNA]</scope>
    <source>
        <strain evidence="1">0</strain>
        <tissue evidence="1">Leaf</tissue>
    </source>
</reference>
<gene>
    <name evidence="1" type="ORF">Gohar_023726</name>
</gene>
<feature type="non-terminal residue" evidence="1">
    <location>
        <position position="40"/>
    </location>
</feature>
<evidence type="ECO:0000313" key="2">
    <source>
        <dbReference type="Proteomes" id="UP000593560"/>
    </source>
</evidence>
<dbReference type="AlphaFoldDB" id="A0A7J9HDW2"/>
<protein>
    <submittedName>
        <fullName evidence="1">Uncharacterized protein</fullName>
    </submittedName>
</protein>
<keyword evidence="2" id="KW-1185">Reference proteome</keyword>
<name>A0A7J9HDW2_9ROSI</name>
<dbReference type="EMBL" id="JABFAD010000009">
    <property type="protein sequence ID" value="MBA0807952.1"/>
    <property type="molecule type" value="Genomic_DNA"/>
</dbReference>
<proteinExistence type="predicted"/>
<organism evidence="1 2">
    <name type="scientific">Gossypium harknessii</name>
    <dbReference type="NCBI Taxonomy" id="34285"/>
    <lineage>
        <taxon>Eukaryota</taxon>
        <taxon>Viridiplantae</taxon>
        <taxon>Streptophyta</taxon>
        <taxon>Embryophyta</taxon>
        <taxon>Tracheophyta</taxon>
        <taxon>Spermatophyta</taxon>
        <taxon>Magnoliopsida</taxon>
        <taxon>eudicotyledons</taxon>
        <taxon>Gunneridae</taxon>
        <taxon>Pentapetalae</taxon>
        <taxon>rosids</taxon>
        <taxon>malvids</taxon>
        <taxon>Malvales</taxon>
        <taxon>Malvaceae</taxon>
        <taxon>Malvoideae</taxon>
        <taxon>Gossypium</taxon>
    </lineage>
</organism>